<protein>
    <submittedName>
        <fullName evidence="2">Uncharacterized protein</fullName>
    </submittedName>
</protein>
<name>A0A8J3H864_9RHOB</name>
<dbReference type="AlphaFoldDB" id="A0A8J3H864"/>
<keyword evidence="1" id="KW-1133">Transmembrane helix</keyword>
<feature type="transmembrane region" description="Helical" evidence="1">
    <location>
        <begin position="61"/>
        <end position="78"/>
    </location>
</feature>
<comment type="caution">
    <text evidence="2">The sequence shown here is derived from an EMBL/GenBank/DDBJ whole genome shotgun (WGS) entry which is preliminary data.</text>
</comment>
<keyword evidence="1" id="KW-0812">Transmembrane</keyword>
<proteinExistence type="predicted"/>
<feature type="transmembrane region" description="Helical" evidence="1">
    <location>
        <begin position="83"/>
        <end position="101"/>
    </location>
</feature>
<reference evidence="2" key="1">
    <citation type="journal article" date="2014" name="Int. J. Syst. Evol. Microbiol.">
        <title>Complete genome sequence of Corynebacterium casei LMG S-19264T (=DSM 44701T), isolated from a smear-ripened cheese.</title>
        <authorList>
            <consortium name="US DOE Joint Genome Institute (JGI-PGF)"/>
            <person name="Walter F."/>
            <person name="Albersmeier A."/>
            <person name="Kalinowski J."/>
            <person name="Ruckert C."/>
        </authorList>
    </citation>
    <scope>NUCLEOTIDE SEQUENCE</scope>
    <source>
        <strain evidence="2">CGMCC 1.7081</strain>
    </source>
</reference>
<accession>A0A8J3H864</accession>
<feature type="transmembrane region" description="Helical" evidence="1">
    <location>
        <begin position="132"/>
        <end position="151"/>
    </location>
</feature>
<dbReference type="EMBL" id="BNAP01000009">
    <property type="protein sequence ID" value="GHG92189.1"/>
    <property type="molecule type" value="Genomic_DNA"/>
</dbReference>
<evidence type="ECO:0000313" key="3">
    <source>
        <dbReference type="Proteomes" id="UP000611500"/>
    </source>
</evidence>
<sequence length="157" mass="16725">MAVYVAMACWTLPAIATDAAELAPFDLRFRGYSAAEARAFLAMLGDDGRELYLGPQRWLDLAYPALLAAVLIGALRALVRPRWLYVALSLVAVAGMLADYIENLRVAALLTAVGAVSDAMIAAASHATQAKALLTSVVLLAVAAGLARAIWIKWRAR</sequence>
<keyword evidence="3" id="KW-1185">Reference proteome</keyword>
<reference evidence="2" key="2">
    <citation type="submission" date="2020-09" db="EMBL/GenBank/DDBJ databases">
        <authorList>
            <person name="Sun Q."/>
            <person name="Zhou Y."/>
        </authorList>
    </citation>
    <scope>NUCLEOTIDE SEQUENCE</scope>
    <source>
        <strain evidence="2">CGMCC 1.7081</strain>
    </source>
</reference>
<evidence type="ECO:0000256" key="1">
    <source>
        <dbReference type="SAM" id="Phobius"/>
    </source>
</evidence>
<keyword evidence="1" id="KW-0472">Membrane</keyword>
<evidence type="ECO:0000313" key="2">
    <source>
        <dbReference type="EMBL" id="GHG92189.1"/>
    </source>
</evidence>
<dbReference type="Proteomes" id="UP000611500">
    <property type="component" value="Unassembled WGS sequence"/>
</dbReference>
<organism evidence="2 3">
    <name type="scientific">Pseudodonghicola xiamenensis</name>
    <dbReference type="NCBI Taxonomy" id="337702"/>
    <lineage>
        <taxon>Bacteria</taxon>
        <taxon>Pseudomonadati</taxon>
        <taxon>Pseudomonadota</taxon>
        <taxon>Alphaproteobacteria</taxon>
        <taxon>Rhodobacterales</taxon>
        <taxon>Paracoccaceae</taxon>
        <taxon>Pseudodonghicola</taxon>
    </lineage>
</organism>
<gene>
    <name evidence="2" type="ORF">GCM10010961_23970</name>
</gene>